<keyword evidence="1" id="KW-0472">Membrane</keyword>
<dbReference type="Proteomes" id="UP000271098">
    <property type="component" value="Unassembled WGS sequence"/>
</dbReference>
<keyword evidence="1" id="KW-1133">Transmembrane helix</keyword>
<proteinExistence type="predicted"/>
<reference evidence="2 3" key="2">
    <citation type="submission" date="2018-11" db="EMBL/GenBank/DDBJ databases">
        <authorList>
            <consortium name="Pathogen Informatics"/>
        </authorList>
    </citation>
    <scope>NUCLEOTIDE SEQUENCE [LARGE SCALE GENOMIC DNA]</scope>
</reference>
<sequence length="65" mass="7002">MLAMVDPSSLTAEALARAAVILSVGLLLMFSAVISITITLCNETLRDVIGYYMVSFVLFKNSDSD</sequence>
<accession>A0A183F0K1</accession>
<evidence type="ECO:0000313" key="2">
    <source>
        <dbReference type="EMBL" id="VDN49411.1"/>
    </source>
</evidence>
<feature type="transmembrane region" description="Helical" evidence="1">
    <location>
        <begin position="20"/>
        <end position="41"/>
    </location>
</feature>
<evidence type="ECO:0000313" key="3">
    <source>
        <dbReference type="Proteomes" id="UP000271098"/>
    </source>
</evidence>
<dbReference type="AlphaFoldDB" id="A0A183F0K1"/>
<dbReference type="WBParaSite" id="GPUH_0002677201-mRNA-1">
    <property type="protein sequence ID" value="GPUH_0002677201-mRNA-1"/>
    <property type="gene ID" value="GPUH_0002677201"/>
</dbReference>
<organism evidence="4">
    <name type="scientific">Gongylonema pulchrum</name>
    <dbReference type="NCBI Taxonomy" id="637853"/>
    <lineage>
        <taxon>Eukaryota</taxon>
        <taxon>Metazoa</taxon>
        <taxon>Ecdysozoa</taxon>
        <taxon>Nematoda</taxon>
        <taxon>Chromadorea</taxon>
        <taxon>Rhabditida</taxon>
        <taxon>Spirurina</taxon>
        <taxon>Spiruromorpha</taxon>
        <taxon>Spiruroidea</taxon>
        <taxon>Gongylonematidae</taxon>
        <taxon>Gongylonema</taxon>
    </lineage>
</organism>
<reference evidence="4" key="1">
    <citation type="submission" date="2016-06" db="UniProtKB">
        <authorList>
            <consortium name="WormBaseParasite"/>
        </authorList>
    </citation>
    <scope>IDENTIFICATION</scope>
</reference>
<evidence type="ECO:0000256" key="1">
    <source>
        <dbReference type="SAM" id="Phobius"/>
    </source>
</evidence>
<name>A0A183F0K1_9BILA</name>
<evidence type="ECO:0000313" key="4">
    <source>
        <dbReference type="WBParaSite" id="GPUH_0002677201-mRNA-1"/>
    </source>
</evidence>
<dbReference type="EMBL" id="UYRT01113596">
    <property type="protein sequence ID" value="VDN49411.1"/>
    <property type="molecule type" value="Genomic_DNA"/>
</dbReference>
<keyword evidence="3" id="KW-1185">Reference proteome</keyword>
<protein>
    <submittedName>
        <fullName evidence="4">Col_cuticle_N domain-containing protein</fullName>
    </submittedName>
</protein>
<keyword evidence="1" id="KW-0812">Transmembrane</keyword>
<gene>
    <name evidence="2" type="ORF">GPUH_LOCUS26742</name>
</gene>